<evidence type="ECO:0000313" key="2">
    <source>
        <dbReference type="Proteomes" id="UP000494106"/>
    </source>
</evidence>
<keyword evidence="2" id="KW-1185">Reference proteome</keyword>
<dbReference type="OrthoDB" id="7427488at2759"/>
<evidence type="ECO:0000313" key="1">
    <source>
        <dbReference type="EMBL" id="CAB3225195.1"/>
    </source>
</evidence>
<dbReference type="EMBL" id="CADEBC010000205">
    <property type="protein sequence ID" value="CAB3225195.1"/>
    <property type="molecule type" value="Genomic_DNA"/>
</dbReference>
<name>A0A8S0YYV3_ARCPL</name>
<reference evidence="1 2" key="1">
    <citation type="submission" date="2020-04" db="EMBL/GenBank/DDBJ databases">
        <authorList>
            <person name="Wallbank WR R."/>
            <person name="Pardo Diaz C."/>
            <person name="Kozak K."/>
            <person name="Martin S."/>
            <person name="Jiggins C."/>
            <person name="Moest M."/>
            <person name="Warren A I."/>
            <person name="Byers J.R.P. K."/>
            <person name="Montejo-Kovacevich G."/>
            <person name="Yen C E."/>
        </authorList>
    </citation>
    <scope>NUCLEOTIDE SEQUENCE [LARGE SCALE GENOMIC DNA]</scope>
</reference>
<accession>A0A8S0YYV3</accession>
<gene>
    <name evidence="1" type="ORF">APLA_LOCUS2409</name>
</gene>
<organism evidence="1 2">
    <name type="scientific">Arctia plantaginis</name>
    <name type="common">Wood tiger moth</name>
    <name type="synonym">Phalaena plantaginis</name>
    <dbReference type="NCBI Taxonomy" id="874455"/>
    <lineage>
        <taxon>Eukaryota</taxon>
        <taxon>Metazoa</taxon>
        <taxon>Ecdysozoa</taxon>
        <taxon>Arthropoda</taxon>
        <taxon>Hexapoda</taxon>
        <taxon>Insecta</taxon>
        <taxon>Pterygota</taxon>
        <taxon>Neoptera</taxon>
        <taxon>Endopterygota</taxon>
        <taxon>Lepidoptera</taxon>
        <taxon>Glossata</taxon>
        <taxon>Ditrysia</taxon>
        <taxon>Noctuoidea</taxon>
        <taxon>Erebidae</taxon>
        <taxon>Arctiinae</taxon>
        <taxon>Arctia</taxon>
    </lineage>
</organism>
<protein>
    <submittedName>
        <fullName evidence="1">Uncharacterized protein</fullName>
    </submittedName>
</protein>
<dbReference type="AlphaFoldDB" id="A0A8S0YYV3"/>
<sequence length="151" mass="17873">MSIDTWSWLKQLDPVEYYFKIENLPIKKPTLECRCPPSKECAIEYKKNYDIAEFLAIQGLLKNDVSRKTMGNFRRSRENDIRPYQDYNEKSSVLRMRRQALQATGNGNVDCCCPPRNIMMPTFITDKKFETLLANKLRNKYTEDLQYNLNK</sequence>
<proteinExistence type="predicted"/>
<comment type="caution">
    <text evidence="1">The sequence shown here is derived from an EMBL/GenBank/DDBJ whole genome shotgun (WGS) entry which is preliminary data.</text>
</comment>
<dbReference type="Proteomes" id="UP000494106">
    <property type="component" value="Unassembled WGS sequence"/>
</dbReference>